<dbReference type="InterPro" id="IPR036291">
    <property type="entry name" value="NAD(P)-bd_dom_sf"/>
</dbReference>
<name>A0A172QWS9_9CORY</name>
<comment type="similarity">
    <text evidence="1">Belongs to the short-chain dehydrogenases/reductases (SDR) family.</text>
</comment>
<dbReference type="STRING" id="1652495.ccrud_13755"/>
<gene>
    <name evidence="3" type="ORF">ccrud_13755</name>
</gene>
<dbReference type="EMBL" id="CP015622">
    <property type="protein sequence ID" value="ANE05159.1"/>
    <property type="molecule type" value="Genomic_DNA"/>
</dbReference>
<dbReference type="Pfam" id="PF00106">
    <property type="entry name" value="adh_short"/>
    <property type="match status" value="1"/>
</dbReference>
<evidence type="ECO:0000313" key="3">
    <source>
        <dbReference type="EMBL" id="ANE05159.1"/>
    </source>
</evidence>
<dbReference type="RefSeq" id="WP_066569143.1">
    <property type="nucleotide sequence ID" value="NZ_CP015622.1"/>
</dbReference>
<accession>A0A172QWS9</accession>
<keyword evidence="4" id="KW-1185">Reference proteome</keyword>
<dbReference type="SUPFAM" id="SSF51735">
    <property type="entry name" value="NAD(P)-binding Rossmann-fold domains"/>
    <property type="match status" value="1"/>
</dbReference>
<evidence type="ECO:0000313" key="4">
    <source>
        <dbReference type="Proteomes" id="UP000076929"/>
    </source>
</evidence>
<dbReference type="Proteomes" id="UP000076929">
    <property type="component" value="Chromosome"/>
</dbReference>
<dbReference type="GO" id="GO:0016491">
    <property type="term" value="F:oxidoreductase activity"/>
    <property type="evidence" value="ECO:0007669"/>
    <property type="project" value="UniProtKB-KW"/>
</dbReference>
<evidence type="ECO:0008006" key="5">
    <source>
        <dbReference type="Google" id="ProtNLM"/>
    </source>
</evidence>
<reference evidence="3 4" key="1">
    <citation type="submission" date="2016-05" db="EMBL/GenBank/DDBJ databases">
        <title>Complete genome sequence of Corynebacterium crudilactis, a new Corynebacterium species isolated from raw cow's milk.</title>
        <authorList>
            <person name="Christian R."/>
            <person name="Zimmermann J."/>
            <person name="Lipski A."/>
            <person name="Kalinowski J."/>
        </authorList>
    </citation>
    <scope>NUCLEOTIDE SEQUENCE [LARGE SCALE GENOMIC DNA]</scope>
    <source>
        <strain evidence="3 4">JZ16</strain>
    </source>
</reference>
<dbReference type="PANTHER" id="PTHR43391:SF82">
    <property type="entry name" value="OXIDOREDUCTASE SADH-RELATED"/>
    <property type="match status" value="1"/>
</dbReference>
<proteinExistence type="inferred from homology"/>
<dbReference type="PANTHER" id="PTHR43391">
    <property type="entry name" value="RETINOL DEHYDROGENASE-RELATED"/>
    <property type="match status" value="1"/>
</dbReference>
<organism evidence="3 4">
    <name type="scientific">Corynebacterium crudilactis</name>
    <dbReference type="NCBI Taxonomy" id="1652495"/>
    <lineage>
        <taxon>Bacteria</taxon>
        <taxon>Bacillati</taxon>
        <taxon>Actinomycetota</taxon>
        <taxon>Actinomycetes</taxon>
        <taxon>Mycobacteriales</taxon>
        <taxon>Corynebacteriaceae</taxon>
        <taxon>Corynebacterium</taxon>
    </lineage>
</organism>
<keyword evidence="2" id="KW-0560">Oxidoreductase</keyword>
<dbReference type="KEGG" id="ccjz:ccrud_13755"/>
<dbReference type="InterPro" id="IPR002347">
    <property type="entry name" value="SDR_fam"/>
</dbReference>
<evidence type="ECO:0000256" key="1">
    <source>
        <dbReference type="ARBA" id="ARBA00006484"/>
    </source>
</evidence>
<evidence type="ECO:0000256" key="2">
    <source>
        <dbReference type="ARBA" id="ARBA00023002"/>
    </source>
</evidence>
<protein>
    <recommendedName>
        <fullName evidence="5">Short-chain dehydrogenase</fullName>
    </recommendedName>
</protein>
<dbReference type="Gene3D" id="3.40.50.720">
    <property type="entry name" value="NAD(P)-binding Rossmann-like Domain"/>
    <property type="match status" value="1"/>
</dbReference>
<dbReference type="AlphaFoldDB" id="A0A172QWS9"/>
<sequence>MEKLAQHTDGTIDVVDNNASVVFEGPLQSAEEGDVDKLLSINVKGLTFGARAAHPYLARTPGAHLLNTSSASAVYGQPNIAGPAEALNLE</sequence>